<keyword evidence="4" id="KW-1185">Reference proteome</keyword>
<dbReference type="GO" id="GO:0016798">
    <property type="term" value="F:hydrolase activity, acting on glycosyl bonds"/>
    <property type="evidence" value="ECO:0007669"/>
    <property type="project" value="UniProtKB-KW"/>
</dbReference>
<proteinExistence type="predicted"/>
<keyword evidence="3" id="KW-0326">Glycosidase</keyword>
<comment type="caution">
    <text evidence="3">The sequence shown here is derived from an EMBL/GenBank/DDBJ whole genome shotgun (WGS) entry which is preliminary data.</text>
</comment>
<keyword evidence="1 3" id="KW-0378">Hydrolase</keyword>
<name>A0AA37WGW9_9BACT</name>
<evidence type="ECO:0000259" key="2">
    <source>
        <dbReference type="Pfam" id="PF01738"/>
    </source>
</evidence>
<evidence type="ECO:0000313" key="3">
    <source>
        <dbReference type="EMBL" id="GLR18659.1"/>
    </source>
</evidence>
<keyword evidence="3" id="KW-0858">Xylan degradation</keyword>
<dbReference type="Proteomes" id="UP001156666">
    <property type="component" value="Unassembled WGS sequence"/>
</dbReference>
<accession>A0AA37WGW9</accession>
<gene>
    <name evidence="3" type="primary">xynB</name>
    <name evidence="3" type="ORF">GCM10007940_32750</name>
</gene>
<keyword evidence="3" id="KW-0624">Polysaccharide degradation</keyword>
<dbReference type="PANTHER" id="PTHR48081:SF6">
    <property type="entry name" value="PEPTIDASE S9 PROLYL OLIGOPEPTIDASE CATALYTIC DOMAIN-CONTAINING PROTEIN"/>
    <property type="match status" value="1"/>
</dbReference>
<dbReference type="Gene3D" id="3.40.50.1820">
    <property type="entry name" value="alpha/beta hydrolase"/>
    <property type="match status" value="1"/>
</dbReference>
<dbReference type="SUPFAM" id="SSF53474">
    <property type="entry name" value="alpha/beta-Hydrolases"/>
    <property type="match status" value="1"/>
</dbReference>
<dbReference type="RefSeq" id="WP_235294217.1">
    <property type="nucleotide sequence ID" value="NZ_BSOH01000021.1"/>
</dbReference>
<reference evidence="3" key="1">
    <citation type="journal article" date="2014" name="Int. J. Syst. Evol. Microbiol.">
        <title>Complete genome sequence of Corynebacterium casei LMG S-19264T (=DSM 44701T), isolated from a smear-ripened cheese.</title>
        <authorList>
            <consortium name="US DOE Joint Genome Institute (JGI-PGF)"/>
            <person name="Walter F."/>
            <person name="Albersmeier A."/>
            <person name="Kalinowski J."/>
            <person name="Ruckert C."/>
        </authorList>
    </citation>
    <scope>NUCLEOTIDE SEQUENCE</scope>
    <source>
        <strain evidence="3">NBRC 108769</strain>
    </source>
</reference>
<sequence>MQGQKIVGLYSPTDIEYSPTGETKDGVTRLTSVKHPRLHIYEPDQGKWNGHHIIVCPGGGYKILAIDKEGTEIAEWLTSLGYKAYVLEYTVPDNKSKAFEDLAHTIHKIRTLSDFGKDSKLGVIGFSAGGHLATTVSTKPDISLYEPTDGISEKPDFAVLIYPAYLDKGENQSLSPEVPLTEMTIPMFIFATADDPYAYSSVVLAEALQINKTSVEFHLLPEGGHGYGLRSGRAATTWPILCAEWLKIQNP</sequence>
<dbReference type="InterPro" id="IPR029058">
    <property type="entry name" value="AB_hydrolase_fold"/>
</dbReference>
<dbReference type="Pfam" id="PF01738">
    <property type="entry name" value="DLH"/>
    <property type="match status" value="1"/>
</dbReference>
<organism evidence="3 4">
    <name type="scientific">Portibacter lacus</name>
    <dbReference type="NCBI Taxonomy" id="1099794"/>
    <lineage>
        <taxon>Bacteria</taxon>
        <taxon>Pseudomonadati</taxon>
        <taxon>Bacteroidota</taxon>
        <taxon>Saprospiria</taxon>
        <taxon>Saprospirales</taxon>
        <taxon>Haliscomenobacteraceae</taxon>
        <taxon>Portibacter</taxon>
    </lineage>
</organism>
<dbReference type="InterPro" id="IPR002925">
    <property type="entry name" value="Dienelactn_hydro"/>
</dbReference>
<feature type="domain" description="Dienelactone hydrolase" evidence="2">
    <location>
        <begin position="96"/>
        <end position="231"/>
    </location>
</feature>
<reference evidence="3" key="2">
    <citation type="submission" date="2023-01" db="EMBL/GenBank/DDBJ databases">
        <title>Draft genome sequence of Portibacter lacus strain NBRC 108769.</title>
        <authorList>
            <person name="Sun Q."/>
            <person name="Mori K."/>
        </authorList>
    </citation>
    <scope>NUCLEOTIDE SEQUENCE</scope>
    <source>
        <strain evidence="3">NBRC 108769</strain>
    </source>
</reference>
<evidence type="ECO:0000313" key="4">
    <source>
        <dbReference type="Proteomes" id="UP001156666"/>
    </source>
</evidence>
<evidence type="ECO:0000256" key="1">
    <source>
        <dbReference type="ARBA" id="ARBA00022801"/>
    </source>
</evidence>
<dbReference type="EMBL" id="BSOH01000021">
    <property type="protein sequence ID" value="GLR18659.1"/>
    <property type="molecule type" value="Genomic_DNA"/>
</dbReference>
<dbReference type="PANTHER" id="PTHR48081">
    <property type="entry name" value="AB HYDROLASE SUPERFAMILY PROTEIN C4A8.06C"/>
    <property type="match status" value="1"/>
</dbReference>
<dbReference type="InterPro" id="IPR050300">
    <property type="entry name" value="GDXG_lipolytic_enzyme"/>
</dbReference>
<dbReference type="GO" id="GO:0045493">
    <property type="term" value="P:xylan catabolic process"/>
    <property type="evidence" value="ECO:0007669"/>
    <property type="project" value="UniProtKB-KW"/>
</dbReference>
<keyword evidence="3" id="KW-0119">Carbohydrate metabolism</keyword>
<dbReference type="AlphaFoldDB" id="A0AA37WGW9"/>
<protein>
    <submittedName>
        <fullName evidence="3">Xylanase</fullName>
    </submittedName>
</protein>